<accession>A0A0J9VGY9</accession>
<gene>
    <name evidence="1" type="ORF">FOXG_20326</name>
</gene>
<name>A0A0J9VGY9_FUSO4</name>
<dbReference type="RefSeq" id="XP_018248363.1">
    <property type="nucleotide sequence ID" value="XM_018400609.1"/>
</dbReference>
<dbReference type="EMBL" id="DS231708">
    <property type="protein sequence ID" value="KNB10318.1"/>
    <property type="molecule type" value="Genomic_DNA"/>
</dbReference>
<dbReference type="AlphaFoldDB" id="A0A0J9VGY9"/>
<organism evidence="1 2">
    <name type="scientific">Fusarium oxysporum f. sp. lycopersici (strain 4287 / CBS 123668 / FGSC 9935 / NRRL 34936)</name>
    <name type="common">Fusarium vascular wilt of tomato</name>
    <dbReference type="NCBI Taxonomy" id="426428"/>
    <lineage>
        <taxon>Eukaryota</taxon>
        <taxon>Fungi</taxon>
        <taxon>Dikarya</taxon>
        <taxon>Ascomycota</taxon>
        <taxon>Pezizomycotina</taxon>
        <taxon>Sordariomycetes</taxon>
        <taxon>Hypocreomycetidae</taxon>
        <taxon>Hypocreales</taxon>
        <taxon>Nectriaceae</taxon>
        <taxon>Fusarium</taxon>
        <taxon>Fusarium oxysporum species complex</taxon>
    </lineage>
</organism>
<dbReference type="Proteomes" id="UP000009097">
    <property type="component" value="Unassembled WGS sequence"/>
</dbReference>
<dbReference type="KEGG" id="fox:FOXG_20326"/>
<dbReference type="GeneID" id="28961032"/>
<proteinExistence type="predicted"/>
<reference evidence="1" key="2">
    <citation type="journal article" date="2010" name="Nature">
        <title>Comparative genomics reveals mobile pathogenicity chromosomes in Fusarium.</title>
        <authorList>
            <person name="Ma L.J."/>
            <person name="van der Does H.C."/>
            <person name="Borkovich K.A."/>
            <person name="Coleman J.J."/>
            <person name="Daboussi M.J."/>
            <person name="Di Pietro A."/>
            <person name="Dufresne M."/>
            <person name="Freitag M."/>
            <person name="Grabherr M."/>
            <person name="Henrissat B."/>
            <person name="Houterman P.M."/>
            <person name="Kang S."/>
            <person name="Shim W.B."/>
            <person name="Woloshuk C."/>
            <person name="Xie X."/>
            <person name="Xu J.R."/>
            <person name="Antoniw J."/>
            <person name="Baker S.E."/>
            <person name="Bluhm B.H."/>
            <person name="Breakspear A."/>
            <person name="Brown D.W."/>
            <person name="Butchko R.A."/>
            <person name="Chapman S."/>
            <person name="Coulson R."/>
            <person name="Coutinho P.M."/>
            <person name="Danchin E.G."/>
            <person name="Diener A."/>
            <person name="Gale L.R."/>
            <person name="Gardiner D.M."/>
            <person name="Goff S."/>
            <person name="Hammond-Kosack K.E."/>
            <person name="Hilburn K."/>
            <person name="Hua-Van A."/>
            <person name="Jonkers W."/>
            <person name="Kazan K."/>
            <person name="Kodira C.D."/>
            <person name="Koehrsen M."/>
            <person name="Kumar L."/>
            <person name="Lee Y.H."/>
            <person name="Li L."/>
            <person name="Manners J.M."/>
            <person name="Miranda-Saavedra D."/>
            <person name="Mukherjee M."/>
            <person name="Park G."/>
            <person name="Park J."/>
            <person name="Park S.Y."/>
            <person name="Proctor R.H."/>
            <person name="Regev A."/>
            <person name="Ruiz-Roldan M.C."/>
            <person name="Sain D."/>
            <person name="Sakthikumar S."/>
            <person name="Sykes S."/>
            <person name="Schwartz D.C."/>
            <person name="Turgeon B.G."/>
            <person name="Wapinski I."/>
            <person name="Yoder O."/>
            <person name="Young S."/>
            <person name="Zeng Q."/>
            <person name="Zhou S."/>
            <person name="Galagan J."/>
            <person name="Cuomo C.A."/>
            <person name="Kistler H.C."/>
            <person name="Rep M."/>
        </authorList>
    </citation>
    <scope>NUCLEOTIDE SEQUENCE [LARGE SCALE GENOMIC DNA]</scope>
    <source>
        <strain evidence="1">4287</strain>
    </source>
</reference>
<evidence type="ECO:0000313" key="1">
    <source>
        <dbReference type="EMBL" id="KNB10318.1"/>
    </source>
</evidence>
<reference evidence="1" key="1">
    <citation type="submission" date="2007-04" db="EMBL/GenBank/DDBJ databases">
        <authorList>
            <consortium name="The Broad Institute Genome Sequencing Platform"/>
            <person name="Birren B."/>
            <person name="Lander E."/>
            <person name="Galagan J."/>
            <person name="Nusbaum C."/>
            <person name="Devon K."/>
            <person name="Ma L.-J."/>
            <person name="Jaffe D."/>
            <person name="Butler J."/>
            <person name="Alvarez P."/>
            <person name="Gnerre S."/>
            <person name="Grabherr M."/>
            <person name="Kleber M."/>
            <person name="Mauceli E."/>
            <person name="Brockman W."/>
            <person name="MacCallum I.A."/>
            <person name="Young S."/>
            <person name="LaButti K."/>
            <person name="DeCaprio D."/>
            <person name="Crawford M."/>
            <person name="Koehrsen M."/>
            <person name="Engels R."/>
            <person name="Montgomery P."/>
            <person name="Pearson M."/>
            <person name="Howarth C."/>
            <person name="Larson L."/>
            <person name="White J."/>
            <person name="O'Leary S."/>
            <person name="Kodira C."/>
            <person name="Zeng Q."/>
            <person name="Yandava C."/>
            <person name="Alvarado L."/>
            <person name="Kistler C."/>
            <person name="Shim W.-B."/>
            <person name="Kang S."/>
            <person name="Woloshuk C."/>
        </authorList>
    </citation>
    <scope>NUCLEOTIDE SEQUENCE</scope>
    <source>
        <strain evidence="1">4287</strain>
    </source>
</reference>
<dbReference type="VEuPathDB" id="FungiDB:FOXG_20326"/>
<sequence>MAAQGLVFDAIFGSNHLVTIPSQILPHLTGFSLQVQNA</sequence>
<evidence type="ECO:0000313" key="2">
    <source>
        <dbReference type="Proteomes" id="UP000009097"/>
    </source>
</evidence>
<protein>
    <submittedName>
        <fullName evidence="1">Uncharacterized protein</fullName>
    </submittedName>
</protein>